<keyword evidence="1 4" id="KW-0378">Hydrolase</keyword>
<evidence type="ECO:0000256" key="1">
    <source>
        <dbReference type="ARBA" id="ARBA00022801"/>
    </source>
</evidence>
<dbReference type="PANTHER" id="PTHR43156">
    <property type="entry name" value="STAGE II SPORULATION PROTEIN E-RELATED"/>
    <property type="match status" value="1"/>
</dbReference>
<dbReference type="InterPro" id="IPR036457">
    <property type="entry name" value="PPM-type-like_dom_sf"/>
</dbReference>
<dbReference type="EC" id="3.1.3.16" evidence="4"/>
<evidence type="ECO:0000313" key="5">
    <source>
        <dbReference type="Proteomes" id="UP001387100"/>
    </source>
</evidence>
<evidence type="ECO:0000259" key="3">
    <source>
        <dbReference type="Pfam" id="PF07228"/>
    </source>
</evidence>
<dbReference type="EMBL" id="JBBIAA010000022">
    <property type="protein sequence ID" value="MEJ5946426.1"/>
    <property type="molecule type" value="Genomic_DNA"/>
</dbReference>
<proteinExistence type="predicted"/>
<dbReference type="GO" id="GO:0004722">
    <property type="term" value="F:protein serine/threonine phosphatase activity"/>
    <property type="evidence" value="ECO:0007669"/>
    <property type="project" value="UniProtKB-EC"/>
</dbReference>
<dbReference type="InterPro" id="IPR001932">
    <property type="entry name" value="PPM-type_phosphatase-like_dom"/>
</dbReference>
<sequence>MTRTLAWAFEEPPSQVLGRVDRAMADLHATTLATALLARLEQTEEDARTGQRRLRWTSAGHLPPLVLHPDGTAELLPGRSDLLLGVDARSPRRDHTALLPPGSTLVLYTDGLVERRDRTLTTTLEALRTAAVRHAGLGLPELVDALLHDMTRLPRDGDVGGAGGHGAGPQRGRDHDDDVAVLAVRLHPEDRPRPPEAGPSHL</sequence>
<dbReference type="Pfam" id="PF07228">
    <property type="entry name" value="SpoIIE"/>
    <property type="match status" value="1"/>
</dbReference>
<evidence type="ECO:0000313" key="4">
    <source>
        <dbReference type="EMBL" id="MEJ5946426.1"/>
    </source>
</evidence>
<accession>A0ABU8RN50</accession>
<comment type="caution">
    <text evidence="4">The sequence shown here is derived from an EMBL/GenBank/DDBJ whole genome shotgun (WGS) entry which is preliminary data.</text>
</comment>
<feature type="compositionally biased region" description="Gly residues" evidence="2">
    <location>
        <begin position="159"/>
        <end position="169"/>
    </location>
</feature>
<name>A0ABU8RN50_9ACTN</name>
<dbReference type="PANTHER" id="PTHR43156:SF2">
    <property type="entry name" value="STAGE II SPORULATION PROTEIN E"/>
    <property type="match status" value="1"/>
</dbReference>
<gene>
    <name evidence="4" type="ORF">WDZ17_14105</name>
</gene>
<evidence type="ECO:0000256" key="2">
    <source>
        <dbReference type="SAM" id="MobiDB-lite"/>
    </source>
</evidence>
<keyword evidence="5" id="KW-1185">Reference proteome</keyword>
<reference evidence="4 5" key="1">
    <citation type="journal article" date="2017" name="Int. J. Syst. Evol. Microbiol.">
        <title>Pseudokineococcus basanitobsidens sp. nov., isolated from volcanic rock.</title>
        <authorList>
            <person name="Lee D.W."/>
            <person name="Park M.Y."/>
            <person name="Kim J.J."/>
            <person name="Kim B.S."/>
        </authorList>
    </citation>
    <scope>NUCLEOTIDE SEQUENCE [LARGE SCALE GENOMIC DNA]</scope>
    <source>
        <strain evidence="4 5">DSM 103726</strain>
    </source>
</reference>
<feature type="domain" description="PPM-type phosphatase" evidence="3">
    <location>
        <begin position="2"/>
        <end position="186"/>
    </location>
</feature>
<dbReference type="InterPro" id="IPR052016">
    <property type="entry name" value="Bact_Sigma-Reg"/>
</dbReference>
<dbReference type="Gene3D" id="3.60.40.10">
    <property type="entry name" value="PPM-type phosphatase domain"/>
    <property type="match status" value="1"/>
</dbReference>
<dbReference type="RefSeq" id="WP_339575811.1">
    <property type="nucleotide sequence ID" value="NZ_JBBIAA010000022.1"/>
</dbReference>
<feature type="region of interest" description="Disordered" evidence="2">
    <location>
        <begin position="156"/>
        <end position="202"/>
    </location>
</feature>
<protein>
    <submittedName>
        <fullName evidence="4">PP2C family protein-serine/threonine phosphatase</fullName>
        <ecNumber evidence="4">3.1.3.16</ecNumber>
    </submittedName>
</protein>
<organism evidence="4 5">
    <name type="scientific">Pseudokineococcus basanitobsidens</name>
    <dbReference type="NCBI Taxonomy" id="1926649"/>
    <lineage>
        <taxon>Bacteria</taxon>
        <taxon>Bacillati</taxon>
        <taxon>Actinomycetota</taxon>
        <taxon>Actinomycetes</taxon>
        <taxon>Kineosporiales</taxon>
        <taxon>Kineosporiaceae</taxon>
        <taxon>Pseudokineococcus</taxon>
    </lineage>
</organism>
<dbReference type="Proteomes" id="UP001387100">
    <property type="component" value="Unassembled WGS sequence"/>
</dbReference>